<evidence type="ECO:0000313" key="2">
    <source>
        <dbReference type="EMBL" id="MDH5830505.1"/>
    </source>
</evidence>
<feature type="signal peptide" evidence="1">
    <location>
        <begin position="1"/>
        <end position="22"/>
    </location>
</feature>
<organism evidence="2 3">
    <name type="scientific">Luteimonas rhizosphaericola</name>
    <dbReference type="NCBI Taxonomy" id="3042024"/>
    <lineage>
        <taxon>Bacteria</taxon>
        <taxon>Pseudomonadati</taxon>
        <taxon>Pseudomonadota</taxon>
        <taxon>Gammaproteobacteria</taxon>
        <taxon>Lysobacterales</taxon>
        <taxon>Lysobacteraceae</taxon>
        <taxon>Luteimonas</taxon>
    </lineage>
</organism>
<dbReference type="Pfam" id="PF04214">
    <property type="entry name" value="DUF411"/>
    <property type="match status" value="1"/>
</dbReference>
<dbReference type="EMBL" id="JARXRN010000021">
    <property type="protein sequence ID" value="MDH5830505.1"/>
    <property type="molecule type" value="Genomic_DNA"/>
</dbReference>
<proteinExistence type="predicted"/>
<evidence type="ECO:0000313" key="3">
    <source>
        <dbReference type="Proteomes" id="UP001156831"/>
    </source>
</evidence>
<comment type="caution">
    <text evidence="2">The sequence shown here is derived from an EMBL/GenBank/DDBJ whole genome shotgun (WGS) entry which is preliminary data.</text>
</comment>
<protein>
    <submittedName>
        <fullName evidence="2">DUF411 domain-containing protein</fullName>
    </submittedName>
</protein>
<accession>A0ABT6JJ56</accession>
<dbReference type="RefSeq" id="WP_280601195.1">
    <property type="nucleotide sequence ID" value="NZ_JARXRN010000021.1"/>
</dbReference>
<keyword evidence="1" id="KW-0732">Signal</keyword>
<reference evidence="2 3" key="1">
    <citation type="submission" date="2023-04" db="EMBL/GenBank/DDBJ databases">
        <title>Luteimonas sp. M1R5S18.</title>
        <authorList>
            <person name="Sun J.-Q."/>
        </authorList>
    </citation>
    <scope>NUCLEOTIDE SEQUENCE [LARGE SCALE GENOMIC DNA]</scope>
    <source>
        <strain evidence="2 3">M1R5S18</strain>
    </source>
</reference>
<evidence type="ECO:0000256" key="1">
    <source>
        <dbReference type="SAM" id="SignalP"/>
    </source>
</evidence>
<sequence>MRPALSVALLVPALLLGGDALAARPAPAADAAPAAAVGAPLLTVHKHPSCGCCGVWIEHMRQAGFRVEARDTAQMSPVKAAAGVPEALASCHTAEVDGYFIEGHVPAADVARLLRERPAARGLAVPGMPLGSPGMEHPEGIEQPYTVELVLEDGSTRPFNRYPQD</sequence>
<dbReference type="InterPro" id="IPR007332">
    <property type="entry name" value="DUF411"/>
</dbReference>
<keyword evidence="3" id="KW-1185">Reference proteome</keyword>
<gene>
    <name evidence="2" type="ORF">QFW80_08270</name>
</gene>
<dbReference type="Proteomes" id="UP001156831">
    <property type="component" value="Unassembled WGS sequence"/>
</dbReference>
<name>A0ABT6JJ56_9GAMM</name>
<feature type="chain" id="PRO_5046744238" evidence="1">
    <location>
        <begin position="23"/>
        <end position="165"/>
    </location>
</feature>